<dbReference type="EMBL" id="JAQQPM010000008">
    <property type="protein sequence ID" value="KAK2074580.1"/>
    <property type="molecule type" value="Genomic_DNA"/>
</dbReference>
<protein>
    <recommendedName>
        <fullName evidence="1">Nudix hydrolase domain-containing protein</fullName>
    </recommendedName>
</protein>
<dbReference type="Proteomes" id="UP001217918">
    <property type="component" value="Unassembled WGS sequence"/>
</dbReference>
<evidence type="ECO:0000259" key="1">
    <source>
        <dbReference type="PROSITE" id="PS51462"/>
    </source>
</evidence>
<keyword evidence="3" id="KW-1185">Reference proteome</keyword>
<reference evidence="2" key="1">
    <citation type="journal article" date="2023" name="Mol. Plant Microbe Interact.">
        <title>Elucidating the Obligate Nature and Biological Capacity of an Invasive Fungal Corn Pathogen.</title>
        <authorList>
            <person name="MacCready J.S."/>
            <person name="Roggenkamp E.M."/>
            <person name="Gdanetz K."/>
            <person name="Chilvers M.I."/>
        </authorList>
    </citation>
    <scope>NUCLEOTIDE SEQUENCE</scope>
    <source>
        <strain evidence="2">PM02</strain>
    </source>
</reference>
<dbReference type="PANTHER" id="PTHR43736">
    <property type="entry name" value="ADP-RIBOSE PYROPHOSPHATASE"/>
    <property type="match status" value="1"/>
</dbReference>
<dbReference type="Gene3D" id="3.90.79.10">
    <property type="entry name" value="Nucleoside Triphosphate Pyrophosphohydrolase"/>
    <property type="match status" value="1"/>
</dbReference>
<dbReference type="SUPFAM" id="SSF55811">
    <property type="entry name" value="Nudix"/>
    <property type="match status" value="1"/>
</dbReference>
<dbReference type="Pfam" id="PF00293">
    <property type="entry name" value="NUDIX"/>
    <property type="match status" value="1"/>
</dbReference>
<sequence>MILTEQLVCDRVIVRAAVIKPDRSSPPTPRAQILMVKRAGAGGGGGAPDAAAGTYELPGGDVDETDLSIQDALARQLRATTGLTLREVLLQLANVSFPSQQRPTSAHAGTVARTRIVLQVTYLVSAGDEAISLGAQEHSEATWVDLDNIKGLPMADETHSIVAQALETWDLAP</sequence>
<dbReference type="InterPro" id="IPR015797">
    <property type="entry name" value="NUDIX_hydrolase-like_dom_sf"/>
</dbReference>
<dbReference type="PANTHER" id="PTHR43736:SF1">
    <property type="entry name" value="DIHYDRONEOPTERIN TRIPHOSPHATE DIPHOSPHATASE"/>
    <property type="match status" value="1"/>
</dbReference>
<name>A0AAD9MHC6_9PEZI</name>
<dbReference type="AlphaFoldDB" id="A0AAD9MHC6"/>
<feature type="domain" description="Nudix hydrolase" evidence="1">
    <location>
        <begin position="9"/>
        <end position="167"/>
    </location>
</feature>
<organism evidence="2 3">
    <name type="scientific">Phyllachora maydis</name>
    <dbReference type="NCBI Taxonomy" id="1825666"/>
    <lineage>
        <taxon>Eukaryota</taxon>
        <taxon>Fungi</taxon>
        <taxon>Dikarya</taxon>
        <taxon>Ascomycota</taxon>
        <taxon>Pezizomycotina</taxon>
        <taxon>Sordariomycetes</taxon>
        <taxon>Sordariomycetidae</taxon>
        <taxon>Phyllachorales</taxon>
        <taxon>Phyllachoraceae</taxon>
        <taxon>Phyllachora</taxon>
    </lineage>
</organism>
<proteinExistence type="predicted"/>
<dbReference type="InterPro" id="IPR000086">
    <property type="entry name" value="NUDIX_hydrolase_dom"/>
</dbReference>
<gene>
    <name evidence="2" type="ORF">P8C59_008775</name>
</gene>
<dbReference type="PROSITE" id="PS51462">
    <property type="entry name" value="NUDIX"/>
    <property type="match status" value="1"/>
</dbReference>
<accession>A0AAD9MHC6</accession>
<evidence type="ECO:0000313" key="2">
    <source>
        <dbReference type="EMBL" id="KAK2074580.1"/>
    </source>
</evidence>
<comment type="caution">
    <text evidence="2">The sequence shown here is derived from an EMBL/GenBank/DDBJ whole genome shotgun (WGS) entry which is preliminary data.</text>
</comment>
<evidence type="ECO:0000313" key="3">
    <source>
        <dbReference type="Proteomes" id="UP001217918"/>
    </source>
</evidence>